<evidence type="ECO:0000256" key="1">
    <source>
        <dbReference type="SAM" id="MobiDB-lite"/>
    </source>
</evidence>
<feature type="compositionally biased region" description="Acidic residues" evidence="1">
    <location>
        <begin position="278"/>
        <end position="290"/>
    </location>
</feature>
<proteinExistence type="predicted"/>
<gene>
    <name evidence="2" type="primary">G4MNQ6</name>
</gene>
<dbReference type="AlphaFoldDB" id="A0A5K1JYS4"/>
<feature type="compositionally biased region" description="Low complexity" evidence="1">
    <location>
        <begin position="154"/>
        <end position="165"/>
    </location>
</feature>
<dbReference type="EMBL" id="LR726416">
    <property type="protein sequence ID" value="VWO97613.1"/>
    <property type="molecule type" value="Genomic_DNA"/>
</dbReference>
<name>A0A5K1JYS4_9APHY</name>
<organism evidence="2">
    <name type="scientific">Ganoderma boninense</name>
    <dbReference type="NCBI Taxonomy" id="34458"/>
    <lineage>
        <taxon>Eukaryota</taxon>
        <taxon>Fungi</taxon>
        <taxon>Dikarya</taxon>
        <taxon>Basidiomycota</taxon>
        <taxon>Agaricomycotina</taxon>
        <taxon>Agaricomycetes</taxon>
        <taxon>Polyporales</taxon>
        <taxon>Polyporaceae</taxon>
        <taxon>Ganoderma</taxon>
    </lineage>
</organism>
<feature type="compositionally biased region" description="Low complexity" evidence="1">
    <location>
        <begin position="173"/>
        <end position="184"/>
    </location>
</feature>
<sequence>MPAPPTTSPSDDDEPWKFLRFRRDRLRSEIRTRVDRSLVDLTGIQHAHMPWTEAGFRDRMIFEYHCGVEGWPRRVPFKNLSSLKGGCEPLLEIRDALVSGEMRIVKLTDEQLAAARADPDSFLPNPVLCSGPDDSVRAVTYRVIPLVLHPYDLSPISDPQPSEPPSELESEPGSEPSPSSVASPLIRVVSGREKAPRRQRKDIKKQRRRPVTNPEGRPPRRRRLGVQTAEYVYDPAPVPASAPGASKTDEDDEYEPYSMPSGSAPSDDFIECFTEPETQNEAESESEIESASESWACGGSRSEIEYFTSDEE</sequence>
<accession>A0A5K1JYS4</accession>
<evidence type="ECO:0000313" key="2">
    <source>
        <dbReference type="EMBL" id="VWO97613.1"/>
    </source>
</evidence>
<protein>
    <submittedName>
        <fullName evidence="2">Uncharacterized protein</fullName>
    </submittedName>
</protein>
<feature type="region of interest" description="Disordered" evidence="1">
    <location>
        <begin position="152"/>
        <end position="312"/>
    </location>
</feature>
<reference evidence="2" key="1">
    <citation type="submission" date="2019-10" db="EMBL/GenBank/DDBJ databases">
        <authorList>
            <person name="Nor Muhammad N."/>
        </authorList>
    </citation>
    <scope>NUCLEOTIDE SEQUENCE</scope>
</reference>
<feature type="compositionally biased region" description="Basic residues" evidence="1">
    <location>
        <begin position="197"/>
        <end position="210"/>
    </location>
</feature>